<accession>A0AAW2YNU0</accession>
<reference evidence="1 2" key="1">
    <citation type="submission" date="2024-03" db="EMBL/GenBank/DDBJ databases">
        <title>The Acrasis kona genome and developmental transcriptomes reveal deep origins of eukaryotic multicellular pathways.</title>
        <authorList>
            <person name="Sheikh S."/>
            <person name="Fu C.-J."/>
            <person name="Brown M.W."/>
            <person name="Baldauf S.L."/>
        </authorList>
    </citation>
    <scope>NUCLEOTIDE SEQUENCE [LARGE SCALE GENOMIC DNA]</scope>
    <source>
        <strain evidence="1 2">ATCC MYA-3509</strain>
    </source>
</reference>
<evidence type="ECO:0000313" key="1">
    <source>
        <dbReference type="EMBL" id="KAL0477772.1"/>
    </source>
</evidence>
<dbReference type="EMBL" id="JAOPGA020000237">
    <property type="protein sequence ID" value="KAL0477772.1"/>
    <property type="molecule type" value="Genomic_DNA"/>
</dbReference>
<dbReference type="Proteomes" id="UP001431209">
    <property type="component" value="Unassembled WGS sequence"/>
</dbReference>
<gene>
    <name evidence="1" type="ORF">AKO1_005216</name>
</gene>
<organism evidence="1 2">
    <name type="scientific">Acrasis kona</name>
    <dbReference type="NCBI Taxonomy" id="1008807"/>
    <lineage>
        <taxon>Eukaryota</taxon>
        <taxon>Discoba</taxon>
        <taxon>Heterolobosea</taxon>
        <taxon>Tetramitia</taxon>
        <taxon>Eutetramitia</taxon>
        <taxon>Acrasidae</taxon>
        <taxon>Acrasis</taxon>
    </lineage>
</organism>
<dbReference type="AlphaFoldDB" id="A0AAW2YNU0"/>
<sequence>MSWVALPHCATGISVFNTKMKDDLFSCSNYSFDKTTQKFNSDEKYTVKSKDQERLLTIGYASDYYYGVKHLFALYANNSNEFTLCRTDRDHNKKVITTFNMKEFNLKENPSFHILNGPVVVMHSKSKTHVLFKRNPTSYRLQSVRQDSPSVTKIVYCNHLFSMDAYQQCLILVYSDNLKSKKFVFKYLCLDVRKLAQLSELYFSDNLEEMFVTCLLNVKKKFLLPNSYAAVCTCVAFLKNPNHDVLYCFIGTLENQIVMFDAGLVTKIISVKSVPYKLFVKEYGMASTHLDTLLFVWCPQSVDVYSMLDEKLFHTVQDVKNVVFTDLYKTGCEQALFLHDQDLSNDVAFTILCHPNKPIIGRFVNKAFKDTSAKGQHLYSVLRALYTRMEEGNALISQLKASQDDRKSLIKDMNRVLTGSDDEQISLDHLLSGTSINIDFKLDVNITKDPQIKTLKSVPMVSSATQSINGSEWETNLTMSNVSKSTSCDLLPFSTTVPLSSRVYENKSRDSEQVSFCAVTETPECSADPVTINYTLLQTSQDSIRDYQHLGTIKPTDKQKLFGVTRKVNDQSLNLSKCELIIMKSKSSSVYSSSAIKLLSQILVSELGMGLVGSNSPAIINYEYDSTKKGFDSLLYCHVKVQKIRSDEFLCVTISADSEENLLLIVKIIKDELISTCVIAPSMITDEVLDNMYSFATSLVKENQFLMEELSKQDVKLHEKLLDVQSQVDLAFGNMLANSPCEVAHLLLNKE</sequence>
<name>A0AAW2YNU0_9EUKA</name>
<protein>
    <submittedName>
        <fullName evidence="1">AMY1</fullName>
    </submittedName>
</protein>
<proteinExistence type="predicted"/>
<comment type="caution">
    <text evidence="1">The sequence shown here is derived from an EMBL/GenBank/DDBJ whole genome shotgun (WGS) entry which is preliminary data.</text>
</comment>
<evidence type="ECO:0000313" key="2">
    <source>
        <dbReference type="Proteomes" id="UP001431209"/>
    </source>
</evidence>
<keyword evidence="2" id="KW-1185">Reference proteome</keyword>